<dbReference type="GO" id="GO:0006744">
    <property type="term" value="P:ubiquinone biosynthetic process"/>
    <property type="evidence" value="ECO:0007669"/>
    <property type="project" value="UniProtKB-UniRule"/>
</dbReference>
<keyword evidence="3" id="KW-1185">Reference proteome</keyword>
<keyword evidence="1" id="KW-0963">Cytoplasm</keyword>
<evidence type="ECO:0000313" key="3">
    <source>
        <dbReference type="Proteomes" id="UP000020218"/>
    </source>
</evidence>
<accession>A0A011M992</accession>
<dbReference type="UniPathway" id="UPA00232"/>
<dbReference type="HAMAP" id="MF_02215">
    <property type="entry name" value="UbiJ"/>
    <property type="match status" value="1"/>
</dbReference>
<evidence type="ECO:0000313" key="2">
    <source>
        <dbReference type="EMBL" id="EXI66288.1"/>
    </source>
</evidence>
<gene>
    <name evidence="1" type="primary">ubiJ</name>
    <name evidence="2" type="ORF">AW08_02644</name>
</gene>
<comment type="similarity">
    <text evidence="1">Belongs to the UbiJ family.</text>
</comment>
<dbReference type="PANTHER" id="PTHR38693">
    <property type="entry name" value="UBIQUINONE BIOSYNTHESIS PROTEIN UBIJ"/>
    <property type="match status" value="1"/>
</dbReference>
<dbReference type="STRING" id="1454001.AW08_02644"/>
<dbReference type="GO" id="GO:0005737">
    <property type="term" value="C:cytoplasm"/>
    <property type="evidence" value="ECO:0007669"/>
    <property type="project" value="UniProtKB-SubCell"/>
</dbReference>
<protein>
    <recommendedName>
        <fullName evidence="1">Ubiquinone biosynthesis accessory factor UbiJ</fullName>
    </recommendedName>
</protein>
<dbReference type="PATRIC" id="fig|1454001.3.peg.2692"/>
<dbReference type="EMBL" id="JFAX01000016">
    <property type="protein sequence ID" value="EXI66288.1"/>
    <property type="molecule type" value="Genomic_DNA"/>
</dbReference>
<organism evidence="2 3">
    <name type="scientific">Candidatus Accumulibacter adjunctus</name>
    <dbReference type="NCBI Taxonomy" id="1454001"/>
    <lineage>
        <taxon>Bacteria</taxon>
        <taxon>Pseudomonadati</taxon>
        <taxon>Pseudomonadota</taxon>
        <taxon>Betaproteobacteria</taxon>
        <taxon>Candidatus Accumulibacter</taxon>
    </lineage>
</organism>
<sequence>MIAPVVLPFANHLLAADDWARERLATFAGKTASLHLGGREFLRVVIDEHGLLQRDAAGMSPTVSIELPADAPARLLGDRAAVFAAATIAGSADLAQTLGQVFGNLRWDIEEDLSQLVGDIAARRGLQLAGHFARWHWQAASRLAGAVAEYLTEEAAEIANRRDVHGFCDEVDLLRDDLARIEKRLRRLEASRQGP</sequence>
<evidence type="ECO:0000256" key="1">
    <source>
        <dbReference type="HAMAP-Rule" id="MF_02215"/>
    </source>
</evidence>
<comment type="pathway">
    <text evidence="1">Cofactor biosynthesis; ubiquinone biosynthesis.</text>
</comment>
<keyword evidence="1" id="KW-0831">Ubiquinone biosynthesis</keyword>
<comment type="subcellular location">
    <subcellularLocation>
        <location evidence="1">Cytoplasm</location>
    </subcellularLocation>
</comment>
<name>A0A011M992_9PROT</name>
<dbReference type="PANTHER" id="PTHR38693:SF1">
    <property type="entry name" value="UBIQUINONE BIOSYNTHESIS ACCESSORY FACTOR UBIJ"/>
    <property type="match status" value="1"/>
</dbReference>
<dbReference type="InterPro" id="IPR038989">
    <property type="entry name" value="UbiJ"/>
</dbReference>
<proteinExistence type="inferred from homology"/>
<dbReference type="Proteomes" id="UP000020218">
    <property type="component" value="Unassembled WGS sequence"/>
</dbReference>
<reference evidence="2" key="1">
    <citation type="submission" date="2014-02" db="EMBL/GenBank/DDBJ databases">
        <title>Expanding our view of genomic diversity in Candidatus Accumulibacter clades.</title>
        <authorList>
            <person name="Skennerton C.T."/>
            <person name="Barr J.J."/>
            <person name="Slater F.R."/>
            <person name="Bond P.L."/>
            <person name="Tyson G.W."/>
        </authorList>
    </citation>
    <scope>NUCLEOTIDE SEQUENCE [LARGE SCALE GENOMIC DNA]</scope>
</reference>
<comment type="caution">
    <text evidence="2">The sequence shown here is derived from an EMBL/GenBank/DDBJ whole genome shotgun (WGS) entry which is preliminary data.</text>
</comment>
<dbReference type="AlphaFoldDB" id="A0A011M992"/>
<comment type="function">
    <text evidence="1">Required for ubiquinone (coenzyme Q) biosynthesis. Binds hydrophobic ubiquinone biosynthetic intermediates via its SCP2 domain and is essential for the stability of the Ubi complex. May constitute a docking platform where Ubi enzymes assemble and access their SCP2-bound polyprenyl substrates.</text>
</comment>